<dbReference type="AlphaFoldDB" id="A0A916W4Y5"/>
<evidence type="ECO:0008006" key="3">
    <source>
        <dbReference type="Google" id="ProtNLM"/>
    </source>
</evidence>
<comment type="caution">
    <text evidence="1">The sequence shown here is derived from an EMBL/GenBank/DDBJ whole genome shotgun (WGS) entry which is preliminary data.</text>
</comment>
<organism evidence="1 2">
    <name type="scientific">Edaphobacter acidisoli</name>
    <dbReference type="NCBI Taxonomy" id="2040573"/>
    <lineage>
        <taxon>Bacteria</taxon>
        <taxon>Pseudomonadati</taxon>
        <taxon>Acidobacteriota</taxon>
        <taxon>Terriglobia</taxon>
        <taxon>Terriglobales</taxon>
        <taxon>Acidobacteriaceae</taxon>
        <taxon>Edaphobacter</taxon>
    </lineage>
</organism>
<evidence type="ECO:0000313" key="2">
    <source>
        <dbReference type="Proteomes" id="UP000648801"/>
    </source>
</evidence>
<evidence type="ECO:0000313" key="1">
    <source>
        <dbReference type="EMBL" id="GGA66713.1"/>
    </source>
</evidence>
<dbReference type="RefSeq" id="WP_188758965.1">
    <property type="nucleotide sequence ID" value="NZ_BMJB01000001.1"/>
</dbReference>
<reference evidence="1" key="2">
    <citation type="submission" date="2020-09" db="EMBL/GenBank/DDBJ databases">
        <authorList>
            <person name="Sun Q."/>
            <person name="Zhou Y."/>
        </authorList>
    </citation>
    <scope>NUCLEOTIDE SEQUENCE</scope>
    <source>
        <strain evidence="1">CGMCC 1.15447</strain>
    </source>
</reference>
<proteinExistence type="predicted"/>
<dbReference type="EMBL" id="BMJB01000001">
    <property type="protein sequence ID" value="GGA66713.1"/>
    <property type="molecule type" value="Genomic_DNA"/>
</dbReference>
<keyword evidence="2" id="KW-1185">Reference proteome</keyword>
<protein>
    <recommendedName>
        <fullName evidence="3">TfoX N-terminal domain-containing protein</fullName>
    </recommendedName>
</protein>
<gene>
    <name evidence="1" type="ORF">GCM10011507_17790</name>
</gene>
<reference evidence="1" key="1">
    <citation type="journal article" date="2014" name="Int. J. Syst. Evol. Microbiol.">
        <title>Complete genome sequence of Corynebacterium casei LMG S-19264T (=DSM 44701T), isolated from a smear-ripened cheese.</title>
        <authorList>
            <consortium name="US DOE Joint Genome Institute (JGI-PGF)"/>
            <person name="Walter F."/>
            <person name="Albersmeier A."/>
            <person name="Kalinowski J."/>
            <person name="Ruckert C."/>
        </authorList>
    </citation>
    <scope>NUCLEOTIDE SEQUENCE</scope>
    <source>
        <strain evidence="1">CGMCC 1.15447</strain>
    </source>
</reference>
<name>A0A916W4Y5_9BACT</name>
<sequence>MNLRQQLAADLGSKIAGCTVGVKFGHGSLEVDNKVFAFTRPDESAALKLPATRIAELIADSEIHHLRMGERTMREWVVIPNIAAPHNLGLLHEAKTYVASLPKTERRKTATKAAKKATKKQ</sequence>
<accession>A0A916W4Y5</accession>
<dbReference type="Proteomes" id="UP000648801">
    <property type="component" value="Unassembled WGS sequence"/>
</dbReference>